<feature type="transmembrane region" description="Helical" evidence="9">
    <location>
        <begin position="92"/>
        <end position="111"/>
    </location>
</feature>
<dbReference type="InterPro" id="IPR011712">
    <property type="entry name" value="Sig_transdc_His_kin_sub3_dim/P"/>
</dbReference>
<evidence type="ECO:0000256" key="2">
    <source>
        <dbReference type="ARBA" id="ARBA00012438"/>
    </source>
</evidence>
<dbReference type="InterPro" id="IPR036890">
    <property type="entry name" value="HATPase_C_sf"/>
</dbReference>
<dbReference type="EMBL" id="JBEPEK010000084">
    <property type="protein sequence ID" value="MER7180670.1"/>
    <property type="molecule type" value="Genomic_DNA"/>
</dbReference>
<dbReference type="Gene3D" id="3.30.565.10">
    <property type="entry name" value="Histidine kinase-like ATPase, C-terminal domain"/>
    <property type="match status" value="1"/>
</dbReference>
<keyword evidence="3" id="KW-0597">Phosphoprotein</keyword>
<keyword evidence="7" id="KW-0067">ATP-binding</keyword>
<comment type="catalytic activity">
    <reaction evidence="1">
        <text>ATP + protein L-histidine = ADP + protein N-phospho-L-histidine.</text>
        <dbReference type="EC" id="2.7.13.3"/>
    </reaction>
</comment>
<dbReference type="RefSeq" id="WP_350780884.1">
    <property type="nucleotide sequence ID" value="NZ_JBEPEK010000084.1"/>
</dbReference>
<proteinExistence type="predicted"/>
<gene>
    <name evidence="12" type="ORF">ABT404_14515</name>
</gene>
<feature type="domain" description="Histidine kinase/HSP90-like ATPase" evidence="10">
    <location>
        <begin position="299"/>
        <end position="384"/>
    </location>
</feature>
<evidence type="ECO:0000256" key="8">
    <source>
        <dbReference type="ARBA" id="ARBA00023012"/>
    </source>
</evidence>
<feature type="transmembrane region" description="Helical" evidence="9">
    <location>
        <begin position="53"/>
        <end position="86"/>
    </location>
</feature>
<dbReference type="PANTHER" id="PTHR24421:SF10">
    <property type="entry name" value="NITRATE_NITRITE SENSOR PROTEIN NARQ"/>
    <property type="match status" value="1"/>
</dbReference>
<name>A0ABV1WV69_9ACTN</name>
<evidence type="ECO:0000256" key="5">
    <source>
        <dbReference type="ARBA" id="ARBA00022741"/>
    </source>
</evidence>
<keyword evidence="9" id="KW-0812">Transmembrane</keyword>
<evidence type="ECO:0000256" key="3">
    <source>
        <dbReference type="ARBA" id="ARBA00022553"/>
    </source>
</evidence>
<evidence type="ECO:0000256" key="9">
    <source>
        <dbReference type="SAM" id="Phobius"/>
    </source>
</evidence>
<evidence type="ECO:0000259" key="10">
    <source>
        <dbReference type="Pfam" id="PF02518"/>
    </source>
</evidence>
<keyword evidence="4" id="KW-0808">Transferase</keyword>
<keyword evidence="8" id="KW-0902">Two-component regulatory system</keyword>
<dbReference type="Pfam" id="PF07730">
    <property type="entry name" value="HisKA_3"/>
    <property type="match status" value="1"/>
</dbReference>
<feature type="domain" description="Signal transduction histidine kinase subgroup 3 dimerisation and phosphoacceptor" evidence="11">
    <location>
        <begin position="186"/>
        <end position="251"/>
    </location>
</feature>
<feature type="transmembrane region" description="Helical" evidence="9">
    <location>
        <begin position="15"/>
        <end position="32"/>
    </location>
</feature>
<evidence type="ECO:0000313" key="13">
    <source>
        <dbReference type="Proteomes" id="UP001474181"/>
    </source>
</evidence>
<dbReference type="GO" id="GO:0016301">
    <property type="term" value="F:kinase activity"/>
    <property type="evidence" value="ECO:0007669"/>
    <property type="project" value="UniProtKB-KW"/>
</dbReference>
<reference evidence="12 13" key="1">
    <citation type="submission" date="2024-06" db="EMBL/GenBank/DDBJ databases">
        <title>The Natural Products Discovery Center: Release of the First 8490 Sequenced Strains for Exploring Actinobacteria Biosynthetic Diversity.</title>
        <authorList>
            <person name="Kalkreuter E."/>
            <person name="Kautsar S.A."/>
            <person name="Yang D."/>
            <person name="Bader C.D."/>
            <person name="Teijaro C.N."/>
            <person name="Fluegel L."/>
            <person name="Davis C.M."/>
            <person name="Simpson J.R."/>
            <person name="Lauterbach L."/>
            <person name="Steele A.D."/>
            <person name="Gui C."/>
            <person name="Meng S."/>
            <person name="Li G."/>
            <person name="Viehrig K."/>
            <person name="Ye F."/>
            <person name="Su P."/>
            <person name="Kiefer A.F."/>
            <person name="Nichols A."/>
            <person name="Cepeda A.J."/>
            <person name="Yan W."/>
            <person name="Fan B."/>
            <person name="Jiang Y."/>
            <person name="Adhikari A."/>
            <person name="Zheng C.-J."/>
            <person name="Schuster L."/>
            <person name="Cowan T.M."/>
            <person name="Smanski M.J."/>
            <person name="Chevrette M.G."/>
            <person name="De Carvalho L.P.S."/>
            <person name="Shen B."/>
        </authorList>
    </citation>
    <scope>NUCLEOTIDE SEQUENCE [LARGE SCALE GENOMIC DNA]</scope>
    <source>
        <strain evidence="12 13">NPDC000234</strain>
    </source>
</reference>
<dbReference type="InterPro" id="IPR003594">
    <property type="entry name" value="HATPase_dom"/>
</dbReference>
<evidence type="ECO:0000313" key="12">
    <source>
        <dbReference type="EMBL" id="MER7180670.1"/>
    </source>
</evidence>
<dbReference type="SUPFAM" id="SSF55874">
    <property type="entry name" value="ATPase domain of HSP90 chaperone/DNA topoisomerase II/histidine kinase"/>
    <property type="match status" value="1"/>
</dbReference>
<keyword evidence="9" id="KW-0472">Membrane</keyword>
<dbReference type="Pfam" id="PF02518">
    <property type="entry name" value="HATPase_c"/>
    <property type="match status" value="1"/>
</dbReference>
<dbReference type="PANTHER" id="PTHR24421">
    <property type="entry name" value="NITRATE/NITRITE SENSOR PROTEIN NARX-RELATED"/>
    <property type="match status" value="1"/>
</dbReference>
<keyword evidence="13" id="KW-1185">Reference proteome</keyword>
<dbReference type="Proteomes" id="UP001474181">
    <property type="component" value="Unassembled WGS sequence"/>
</dbReference>
<dbReference type="Gene3D" id="1.20.5.1930">
    <property type="match status" value="1"/>
</dbReference>
<dbReference type="InterPro" id="IPR050482">
    <property type="entry name" value="Sensor_HK_TwoCompSys"/>
</dbReference>
<evidence type="ECO:0000259" key="11">
    <source>
        <dbReference type="Pfam" id="PF07730"/>
    </source>
</evidence>
<evidence type="ECO:0000256" key="1">
    <source>
        <dbReference type="ARBA" id="ARBA00000085"/>
    </source>
</evidence>
<accession>A0ABV1WV69</accession>
<keyword evidence="5" id="KW-0547">Nucleotide-binding</keyword>
<protein>
    <recommendedName>
        <fullName evidence="2">histidine kinase</fullName>
        <ecNumber evidence="2">2.7.13.3</ecNumber>
    </recommendedName>
</protein>
<evidence type="ECO:0000256" key="7">
    <source>
        <dbReference type="ARBA" id="ARBA00022840"/>
    </source>
</evidence>
<dbReference type="CDD" id="cd16917">
    <property type="entry name" value="HATPase_UhpB-NarQ-NarX-like"/>
    <property type="match status" value="1"/>
</dbReference>
<comment type="caution">
    <text evidence="12">The sequence shown here is derived from an EMBL/GenBank/DDBJ whole genome shotgun (WGS) entry which is preliminary data.</text>
</comment>
<keyword evidence="9" id="KW-1133">Transmembrane helix</keyword>
<organism evidence="12 13">
    <name type="scientific">Streptomyces hyaluromycini</name>
    <dbReference type="NCBI Taxonomy" id="1377993"/>
    <lineage>
        <taxon>Bacteria</taxon>
        <taxon>Bacillati</taxon>
        <taxon>Actinomycetota</taxon>
        <taxon>Actinomycetes</taxon>
        <taxon>Kitasatosporales</taxon>
        <taxon>Streptomycetaceae</taxon>
        <taxon>Streptomyces</taxon>
    </lineage>
</organism>
<evidence type="ECO:0000256" key="6">
    <source>
        <dbReference type="ARBA" id="ARBA00022777"/>
    </source>
</evidence>
<keyword evidence="6 12" id="KW-0418">Kinase</keyword>
<sequence length="389" mass="41956">MTVVPPRPLLKRLPPGVWVALFWSVVILLRSLQRPGELRHLLEYNGNLEDAPLLVTAVVTTLGALLLFRVPLAAVAVALGGVVFSYGMWVRQTPYVLFMISDGLVGYITAVRERRTSVLAALLPVGVVTGYTTWQLLFGYPVNISKPLALVSTVVIAWLIGNTIHQSRAHAETLRLQATQQAVTAERLRIAREVHDIVAHTIGIIAVQAGVGSRVMDTQPDQTRKALGAIEATSRETLAGLRRILGALRHTDPQAAPLEPAPGLADLDQLVAKTKDAGVRVDVRRRGKPRSLPAEVDLAAFRIIQEAVTNVVRHSGTKDCSVTVDHRQDELVIEVVDLGCGGPPASSGYGIVGMRERVSLLHGQFSAGIRPEGGFRVAASLPMQTEVAE</sequence>
<evidence type="ECO:0000256" key="4">
    <source>
        <dbReference type="ARBA" id="ARBA00022679"/>
    </source>
</evidence>
<feature type="transmembrane region" description="Helical" evidence="9">
    <location>
        <begin position="118"/>
        <end position="138"/>
    </location>
</feature>
<dbReference type="EC" id="2.7.13.3" evidence="2"/>